<dbReference type="InterPro" id="IPR001544">
    <property type="entry name" value="Aminotrans_IV"/>
</dbReference>
<evidence type="ECO:0000313" key="5">
    <source>
        <dbReference type="Proteomes" id="UP000006637"/>
    </source>
</evidence>
<comment type="cofactor">
    <cofactor evidence="1">
        <name>pyridoxal 5'-phosphate</name>
        <dbReference type="ChEBI" id="CHEBI:597326"/>
    </cofactor>
</comment>
<sequence>MRGRGAELLLWVDGRLLPAGEARVDPRDRGYTLGDGLFETMLCRGGRVPLLSRHLRRLRAGAGVVGISLPPEAELAGAVARTVEANGLGDGAVRLTVSRGVPEGRGLLPGGEERATVVVHAQPFGGYPEALYRRGMRLATSGLRRNERSPLSRIKSSSYLDNVLARREAAARGADEALLLNTAGRVAGASAANVFIIRGGRLITPDAGSGALPGVARGVVLELAPRLGLEAEERPVGPEELEAAEGCFLTNALMGVMPVRSVDGRRIGGGRAAWRLREGWEGLLSGPNPGSRSSAR</sequence>
<dbReference type="PhylomeDB" id="Q1AY00"/>
<gene>
    <name evidence="4" type="ordered locus">Rxyl_0760</name>
</gene>
<dbReference type="SUPFAM" id="SSF56752">
    <property type="entry name" value="D-aminoacid aminotransferase-like PLP-dependent enzymes"/>
    <property type="match status" value="1"/>
</dbReference>
<dbReference type="InterPro" id="IPR050571">
    <property type="entry name" value="Class-IV_PLP-Dep_Aminotrnsfr"/>
</dbReference>
<dbReference type="STRING" id="266117.Rxyl_0760"/>
<keyword evidence="3" id="KW-0663">Pyridoxal phosphate</keyword>
<dbReference type="InterPro" id="IPR043132">
    <property type="entry name" value="BCAT-like_C"/>
</dbReference>
<dbReference type="EC" id="4.1.3.38" evidence="4"/>
<dbReference type="GO" id="GO:0008696">
    <property type="term" value="F:4-amino-4-deoxychorismate lyase activity"/>
    <property type="evidence" value="ECO:0007669"/>
    <property type="project" value="UniProtKB-EC"/>
</dbReference>
<dbReference type="eggNOG" id="COG0115">
    <property type="taxonomic scope" value="Bacteria"/>
</dbReference>
<evidence type="ECO:0000256" key="3">
    <source>
        <dbReference type="ARBA" id="ARBA00022898"/>
    </source>
</evidence>
<organism evidence="4 5">
    <name type="scientific">Rubrobacter xylanophilus (strain DSM 9941 / JCM 11954 / NBRC 16129 / PRD-1)</name>
    <dbReference type="NCBI Taxonomy" id="266117"/>
    <lineage>
        <taxon>Bacteria</taxon>
        <taxon>Bacillati</taxon>
        <taxon>Actinomycetota</taxon>
        <taxon>Rubrobacteria</taxon>
        <taxon>Rubrobacterales</taxon>
        <taxon>Rubrobacteraceae</taxon>
        <taxon>Rubrobacter</taxon>
    </lineage>
</organism>
<dbReference type="Gene3D" id="3.20.10.10">
    <property type="entry name" value="D-amino Acid Aminotransferase, subunit A, domain 2"/>
    <property type="match status" value="1"/>
</dbReference>
<dbReference type="FunFam" id="3.20.10.10:FF:000002">
    <property type="entry name" value="D-alanine aminotransferase"/>
    <property type="match status" value="1"/>
</dbReference>
<dbReference type="Gene3D" id="3.30.470.10">
    <property type="match status" value="1"/>
</dbReference>
<dbReference type="Pfam" id="PF01063">
    <property type="entry name" value="Aminotran_4"/>
    <property type="match status" value="1"/>
</dbReference>
<keyword evidence="4" id="KW-0808">Transferase</keyword>
<dbReference type="InterPro" id="IPR043131">
    <property type="entry name" value="BCAT-like_N"/>
</dbReference>
<evidence type="ECO:0000313" key="4">
    <source>
        <dbReference type="EMBL" id="ABG03728.1"/>
    </source>
</evidence>
<reference evidence="4 5" key="1">
    <citation type="submission" date="2006-06" db="EMBL/GenBank/DDBJ databases">
        <title>Complete sequence of Rubrobacter xylanophilus DSM 9941.</title>
        <authorList>
            <consortium name="US DOE Joint Genome Institute"/>
            <person name="Copeland A."/>
            <person name="Lucas S."/>
            <person name="Lapidus A."/>
            <person name="Barry K."/>
            <person name="Detter J.C."/>
            <person name="Glavina del Rio T."/>
            <person name="Hammon N."/>
            <person name="Israni S."/>
            <person name="Dalin E."/>
            <person name="Tice H."/>
            <person name="Pitluck S."/>
            <person name="Munk A.C."/>
            <person name="Brettin T."/>
            <person name="Bruce D."/>
            <person name="Han C."/>
            <person name="Tapia R."/>
            <person name="Gilna P."/>
            <person name="Schmutz J."/>
            <person name="Larimer F."/>
            <person name="Land M."/>
            <person name="Hauser L."/>
            <person name="Kyrpides N."/>
            <person name="Lykidis A."/>
            <person name="da Costa M.S."/>
            <person name="Rainey F.A."/>
            <person name="Empadinhas N."/>
            <person name="Jolivet E."/>
            <person name="Battista J.R."/>
            <person name="Richardson P."/>
        </authorList>
    </citation>
    <scope>NUCLEOTIDE SEQUENCE [LARGE SCALE GENOMIC DNA]</scope>
    <source>
        <strain evidence="5">DSM 9941 / NBRC 16129 / PRD-1</strain>
    </source>
</reference>
<dbReference type="GO" id="GO:0005829">
    <property type="term" value="C:cytosol"/>
    <property type="evidence" value="ECO:0007669"/>
    <property type="project" value="TreeGrafter"/>
</dbReference>
<dbReference type="RefSeq" id="WP_011563746.1">
    <property type="nucleotide sequence ID" value="NC_008148.1"/>
</dbReference>
<dbReference type="AlphaFoldDB" id="Q1AY00"/>
<accession>Q1AY00</accession>
<dbReference type="PANTHER" id="PTHR42743:SF11">
    <property type="entry name" value="AMINODEOXYCHORISMATE LYASE"/>
    <property type="match status" value="1"/>
</dbReference>
<evidence type="ECO:0000256" key="1">
    <source>
        <dbReference type="ARBA" id="ARBA00001933"/>
    </source>
</evidence>
<dbReference type="InterPro" id="IPR036038">
    <property type="entry name" value="Aminotransferase-like"/>
</dbReference>
<keyword evidence="4" id="KW-0032">Aminotransferase</keyword>
<keyword evidence="4" id="KW-0456">Lyase</keyword>
<dbReference type="KEGG" id="rxy:Rxyl_0760"/>
<evidence type="ECO:0000256" key="2">
    <source>
        <dbReference type="ARBA" id="ARBA00009320"/>
    </source>
</evidence>
<dbReference type="EMBL" id="CP000386">
    <property type="protein sequence ID" value="ABG03728.1"/>
    <property type="molecule type" value="Genomic_DNA"/>
</dbReference>
<dbReference type="PANTHER" id="PTHR42743">
    <property type="entry name" value="AMINO-ACID AMINOTRANSFERASE"/>
    <property type="match status" value="1"/>
</dbReference>
<dbReference type="Proteomes" id="UP000006637">
    <property type="component" value="Chromosome"/>
</dbReference>
<keyword evidence="5" id="KW-1185">Reference proteome</keyword>
<comment type="similarity">
    <text evidence="2">Belongs to the class-IV pyridoxal-phosphate-dependent aminotransferase family.</text>
</comment>
<dbReference type="GO" id="GO:0008483">
    <property type="term" value="F:transaminase activity"/>
    <property type="evidence" value="ECO:0007669"/>
    <property type="project" value="UniProtKB-KW"/>
</dbReference>
<protein>
    <submittedName>
        <fullName evidence="4">Aminotransferase, class IV</fullName>
        <ecNumber evidence="4">4.1.3.38</ecNumber>
    </submittedName>
</protein>
<proteinExistence type="inferred from homology"/>
<dbReference type="GO" id="GO:0008652">
    <property type="term" value="P:amino acid biosynthetic process"/>
    <property type="evidence" value="ECO:0007669"/>
    <property type="project" value="UniProtKB-ARBA"/>
</dbReference>
<dbReference type="HOGENOM" id="CLU_020844_2_0_11"/>
<dbReference type="GO" id="GO:0046394">
    <property type="term" value="P:carboxylic acid biosynthetic process"/>
    <property type="evidence" value="ECO:0007669"/>
    <property type="project" value="UniProtKB-ARBA"/>
</dbReference>
<name>Q1AY00_RUBXD</name>